<organism evidence="3 4">
    <name type="scientific">Pseudomyxococcus hansupus</name>
    <dbReference type="NCBI Taxonomy" id="1297742"/>
    <lineage>
        <taxon>Bacteria</taxon>
        <taxon>Pseudomonadati</taxon>
        <taxon>Myxococcota</taxon>
        <taxon>Myxococcia</taxon>
        <taxon>Myxococcales</taxon>
        <taxon>Cystobacterineae</taxon>
        <taxon>Myxococcaceae</taxon>
        <taxon>Pseudomyxococcus</taxon>
    </lineage>
</organism>
<protein>
    <submittedName>
        <fullName evidence="3">Chain length determinant protein</fullName>
    </submittedName>
</protein>
<evidence type="ECO:0000313" key="3">
    <source>
        <dbReference type="EMBL" id="AKQ70189.1"/>
    </source>
</evidence>
<keyword evidence="4" id="KW-1185">Reference proteome</keyword>
<dbReference type="GO" id="GO:0004713">
    <property type="term" value="F:protein tyrosine kinase activity"/>
    <property type="evidence" value="ECO:0007669"/>
    <property type="project" value="TreeGrafter"/>
</dbReference>
<evidence type="ECO:0000256" key="1">
    <source>
        <dbReference type="SAM" id="MobiDB-lite"/>
    </source>
</evidence>
<name>A0A0H4X4N8_9BACT</name>
<keyword evidence="2" id="KW-0812">Transmembrane</keyword>
<dbReference type="KEGG" id="mym:A176_007101"/>
<dbReference type="NCBIfam" id="NF041864">
    <property type="entry name" value="EpsV"/>
    <property type="match status" value="1"/>
</dbReference>
<feature type="transmembrane region" description="Helical" evidence="2">
    <location>
        <begin position="57"/>
        <end position="78"/>
    </location>
</feature>
<keyword evidence="2" id="KW-0472">Membrane</keyword>
<dbReference type="STRING" id="1297742.A176_007101"/>
<reference evidence="3 4" key="1">
    <citation type="journal article" date="2016" name="PLoS ONE">
        <title>Complete Genome Sequence and Comparative Genomics of a Novel Myxobacterium Myxococcus hansupus.</title>
        <authorList>
            <person name="Sharma G."/>
            <person name="Narwani T."/>
            <person name="Subramanian S."/>
        </authorList>
    </citation>
    <scope>NUCLEOTIDE SEQUENCE [LARGE SCALE GENOMIC DNA]</scope>
    <source>
        <strain evidence="4">mixupus</strain>
    </source>
</reference>
<accession>A0A0H4X4N8</accession>
<dbReference type="EMBL" id="CP012109">
    <property type="protein sequence ID" value="AKQ70189.1"/>
    <property type="molecule type" value="Genomic_DNA"/>
</dbReference>
<keyword evidence="2" id="KW-1133">Transmembrane helix</keyword>
<evidence type="ECO:0000313" key="4">
    <source>
        <dbReference type="Proteomes" id="UP000009026"/>
    </source>
</evidence>
<dbReference type="Proteomes" id="UP000009026">
    <property type="component" value="Chromosome"/>
</dbReference>
<dbReference type="PATRIC" id="fig|1297742.4.peg.7214"/>
<evidence type="ECO:0000256" key="2">
    <source>
        <dbReference type="SAM" id="Phobius"/>
    </source>
</evidence>
<dbReference type="eggNOG" id="COG3206">
    <property type="taxonomic scope" value="Bacteria"/>
</dbReference>
<dbReference type="PANTHER" id="PTHR32309:SF13">
    <property type="entry name" value="FERRIC ENTEROBACTIN TRANSPORT PROTEIN FEPE"/>
    <property type="match status" value="1"/>
</dbReference>
<dbReference type="OrthoDB" id="5486058at2"/>
<proteinExistence type="predicted"/>
<dbReference type="AlphaFoldDB" id="A0A0H4X4N8"/>
<dbReference type="RefSeq" id="WP_021781329.1">
    <property type="nucleotide sequence ID" value="NZ_CP012109.1"/>
</dbReference>
<gene>
    <name evidence="3" type="ORF">A176_007101</name>
</gene>
<dbReference type="PANTHER" id="PTHR32309">
    <property type="entry name" value="TYROSINE-PROTEIN KINASE"/>
    <property type="match status" value="1"/>
</dbReference>
<dbReference type="GO" id="GO:0005886">
    <property type="term" value="C:plasma membrane"/>
    <property type="evidence" value="ECO:0007669"/>
    <property type="project" value="TreeGrafter"/>
</dbReference>
<feature type="transmembrane region" description="Helical" evidence="2">
    <location>
        <begin position="460"/>
        <end position="480"/>
    </location>
</feature>
<feature type="region of interest" description="Disordered" evidence="1">
    <location>
        <begin position="1"/>
        <end position="29"/>
    </location>
</feature>
<feature type="compositionally biased region" description="Pro residues" evidence="1">
    <location>
        <begin position="1"/>
        <end position="22"/>
    </location>
</feature>
<sequence length="508" mass="55983">MTVPAPGAPGPRPSLMPAPQPAFTPERPETNAPADLIDWGFAIDAVFYLKNAVLRHWFLALVVMGTVSALAVGVSKIMPRKYRVETRMLTQRNFIISSLANPGRSIPVDADQPTRAAWEMVMKHDNLRSIVAQAKLVEYWELQRSPASRLKEQVLRKPPAPMSDDDKRDALTAMLEQAMIVGVEGGTGTVSIGVEWSDPQLALDIVKAAQQNFLDMRQAAEMGAVQEAITILEKQVIDEAAGIQQAIGQLNAAVKRVEARQKKEEAKKGRRGGAAAAANAALGINTDHLLAQMRFMIQTKRRAIGDVEDFRSRRLTELRNQLSEQRVIYSPQHPIITDLEQRISSLQEDSPQLVALRSEMTELINEYVRNGGDPAELESGLTTAALGGATFGGTPASDDPEVSVAADKVRMLVMRHQEKTRRLDQARTELEISRASMKHRFSVLAPPTFPERPSKPKVQLIVAAGVVGGIGLGIFAALALDIIRRRILEKWQVERILKLPVLAELERR</sequence>
<dbReference type="InterPro" id="IPR050445">
    <property type="entry name" value="Bact_polysacc_biosynth/exp"/>
</dbReference>